<evidence type="ECO:0000313" key="1">
    <source>
        <dbReference type="EMBL" id="CAL8110349.1"/>
    </source>
</evidence>
<gene>
    <name evidence="1" type="ORF">ODALV1_LOCUS14178</name>
</gene>
<sequence>MMYYYIGRYLTFNSSEMDNSTYLNSSSGPSFTPAVSANATLVALREGRVWANYAGPVPTPAARGEADEIFLSSEPVPDLRNVTFNFYYLSAPSEAPTPPPKERKKREKVQWIEERLPEMRRKPELEAYRCAVCWETPRPRHHVLMRASVECPPDHAVCIDCLFDLRPTRAHVLKTREDLVLLRRCPCDGRPFTGEIYGDEIPVEIRKEITQRLNEEKAARLAKRDEARRKLELSRSTSTTCGTCLMEFERPSQKRAHA</sequence>
<comment type="caution">
    <text evidence="1">The sequence shown here is derived from an EMBL/GenBank/DDBJ whole genome shotgun (WGS) entry which is preliminary data.</text>
</comment>
<dbReference type="EMBL" id="CAXLJM020000044">
    <property type="protein sequence ID" value="CAL8110349.1"/>
    <property type="molecule type" value="Genomic_DNA"/>
</dbReference>
<evidence type="ECO:0000313" key="2">
    <source>
        <dbReference type="Proteomes" id="UP001642540"/>
    </source>
</evidence>
<proteinExistence type="predicted"/>
<accession>A0ABP1QUZ2</accession>
<protein>
    <recommendedName>
        <fullName evidence="3">RING-type domain-containing protein</fullName>
    </recommendedName>
</protein>
<keyword evidence="2" id="KW-1185">Reference proteome</keyword>
<reference evidence="1 2" key="1">
    <citation type="submission" date="2024-08" db="EMBL/GenBank/DDBJ databases">
        <authorList>
            <person name="Cucini C."/>
            <person name="Frati F."/>
        </authorList>
    </citation>
    <scope>NUCLEOTIDE SEQUENCE [LARGE SCALE GENOMIC DNA]</scope>
</reference>
<organism evidence="1 2">
    <name type="scientific">Orchesella dallaii</name>
    <dbReference type="NCBI Taxonomy" id="48710"/>
    <lineage>
        <taxon>Eukaryota</taxon>
        <taxon>Metazoa</taxon>
        <taxon>Ecdysozoa</taxon>
        <taxon>Arthropoda</taxon>
        <taxon>Hexapoda</taxon>
        <taxon>Collembola</taxon>
        <taxon>Entomobryomorpha</taxon>
        <taxon>Entomobryoidea</taxon>
        <taxon>Orchesellidae</taxon>
        <taxon>Orchesellinae</taxon>
        <taxon>Orchesella</taxon>
    </lineage>
</organism>
<dbReference type="Proteomes" id="UP001642540">
    <property type="component" value="Unassembled WGS sequence"/>
</dbReference>
<evidence type="ECO:0008006" key="3">
    <source>
        <dbReference type="Google" id="ProtNLM"/>
    </source>
</evidence>
<name>A0ABP1QUZ2_9HEXA</name>